<reference evidence="4 5" key="1">
    <citation type="submission" date="2017-01" db="EMBL/GenBank/DDBJ databases">
        <authorList>
            <person name="Mah S.A."/>
            <person name="Swanson W.J."/>
            <person name="Moy G.W."/>
            <person name="Vacquier V.D."/>
        </authorList>
    </citation>
    <scope>NUCLEOTIDE SEQUENCE [LARGE SCALE GENOMIC DNA]</scope>
    <source>
        <strain evidence="4 5">DSM 11589</strain>
    </source>
</reference>
<dbReference type="PANTHER" id="PTHR44858:SF1">
    <property type="entry name" value="UDP-N-ACETYLGLUCOSAMINE--PEPTIDE N-ACETYLGLUCOSAMINYLTRANSFERASE SPINDLY-RELATED"/>
    <property type="match status" value="1"/>
</dbReference>
<dbReference type="InterPro" id="IPR050498">
    <property type="entry name" value="Ycf3"/>
</dbReference>
<evidence type="ECO:0000313" key="5">
    <source>
        <dbReference type="Proteomes" id="UP000185678"/>
    </source>
</evidence>
<feature type="repeat" description="TPR" evidence="3">
    <location>
        <begin position="167"/>
        <end position="200"/>
    </location>
</feature>
<evidence type="ECO:0000256" key="3">
    <source>
        <dbReference type="PROSITE-ProRule" id="PRU00339"/>
    </source>
</evidence>
<gene>
    <name evidence="4" type="ORF">SAMN05421779_11212</name>
</gene>
<evidence type="ECO:0000256" key="2">
    <source>
        <dbReference type="ARBA" id="ARBA00022803"/>
    </source>
</evidence>
<feature type="repeat" description="TPR" evidence="3">
    <location>
        <begin position="207"/>
        <end position="240"/>
    </location>
</feature>
<dbReference type="EMBL" id="FTOA01000012">
    <property type="protein sequence ID" value="SIT19238.1"/>
    <property type="molecule type" value="Genomic_DNA"/>
</dbReference>
<proteinExistence type="predicted"/>
<dbReference type="InterPro" id="IPR019734">
    <property type="entry name" value="TPR_rpt"/>
</dbReference>
<keyword evidence="2 3" id="KW-0802">TPR repeat</keyword>
<dbReference type="SUPFAM" id="SSF48452">
    <property type="entry name" value="TPR-like"/>
    <property type="match status" value="2"/>
</dbReference>
<dbReference type="AlphaFoldDB" id="A0A1N7Q8R0"/>
<dbReference type="PROSITE" id="PS50005">
    <property type="entry name" value="TPR"/>
    <property type="match status" value="2"/>
</dbReference>
<accession>A0A1N7Q8R0</accession>
<evidence type="ECO:0000313" key="4">
    <source>
        <dbReference type="EMBL" id="SIT19238.1"/>
    </source>
</evidence>
<dbReference type="SUPFAM" id="SSF53756">
    <property type="entry name" value="UDP-Glycosyltransferase/glycogen phosphorylase"/>
    <property type="match status" value="1"/>
</dbReference>
<keyword evidence="1" id="KW-0677">Repeat</keyword>
<dbReference type="SMART" id="SM00028">
    <property type="entry name" value="TPR"/>
    <property type="match status" value="4"/>
</dbReference>
<name>A0A1N7Q8R0_9PROT</name>
<protein>
    <submittedName>
        <fullName evidence="4">Tetratricopeptide (TPR) repeat</fullName>
    </submittedName>
</protein>
<dbReference type="STRING" id="80876.SAMN05421779_11212"/>
<evidence type="ECO:0000256" key="1">
    <source>
        <dbReference type="ARBA" id="ARBA00022737"/>
    </source>
</evidence>
<dbReference type="Pfam" id="PF13414">
    <property type="entry name" value="TPR_11"/>
    <property type="match status" value="1"/>
</dbReference>
<dbReference type="PANTHER" id="PTHR44858">
    <property type="entry name" value="TETRATRICOPEPTIDE REPEAT PROTEIN 6"/>
    <property type="match status" value="1"/>
</dbReference>
<dbReference type="Gene3D" id="3.40.50.2000">
    <property type="entry name" value="Glycogen Phosphorylase B"/>
    <property type="match status" value="1"/>
</dbReference>
<keyword evidence="5" id="KW-1185">Reference proteome</keyword>
<sequence>MPTFALTALARTLPAMLPPRNPFLLKALAAYQDENPAQAVEWCDWIAADSPEAAFADHLRGQALRALGQPDKAAEALVSAVKRTLGSGQDGDEVLAERVRDTAEALSDAGQDARALALLMDVLPQISASPLLASLWTQTACLAIPQQDWTSAEQAVARAMALAPQDQAVWTALGSLRLRRDDPVGALEAFDHALTLLPPSAAAHLQTALLAARGAALFDCGRYQQALDCYNHALPLVPDDAWLRMNRAAALLVQGDFAAGWHDLEFRWQVPSFQRRYRVPEAPLWDGCRHPDDTLLVCNEQAFGDALMMARCLPELARRFGGRVVVECHPPLQRLFATLPGVDEVFPHGGQAPEYQWHCPLMSLPRLLEITATTVPPAACLTPPPPTTRIPAGDGPAIGLSWGGRPQPRNRSVPFADLWATVRQATGAHPVRWVCLQADERRKEANGIDGLWMPPAPQDFADSAAVMAQLDWVISIDSAVLHLAGAIGTPCAALLLAGADWRYGLPVPAAACGSPWYPQMPLFRQPALDDWPGALAALGEWLRPVCARNDAGTLA</sequence>
<dbReference type="InterPro" id="IPR011990">
    <property type="entry name" value="TPR-like_helical_dom_sf"/>
</dbReference>
<organism evidence="4 5">
    <name type="scientific">Insolitispirillum peregrinum</name>
    <dbReference type="NCBI Taxonomy" id="80876"/>
    <lineage>
        <taxon>Bacteria</taxon>
        <taxon>Pseudomonadati</taxon>
        <taxon>Pseudomonadota</taxon>
        <taxon>Alphaproteobacteria</taxon>
        <taxon>Rhodospirillales</taxon>
        <taxon>Novispirillaceae</taxon>
        <taxon>Insolitispirillum</taxon>
    </lineage>
</organism>
<dbReference type="Proteomes" id="UP000185678">
    <property type="component" value="Unassembled WGS sequence"/>
</dbReference>
<dbReference type="Gene3D" id="1.25.40.10">
    <property type="entry name" value="Tetratricopeptide repeat domain"/>
    <property type="match status" value="3"/>
</dbReference>